<evidence type="ECO:0000259" key="9">
    <source>
        <dbReference type="Pfam" id="PF02771"/>
    </source>
</evidence>
<proteinExistence type="inferred from homology"/>
<keyword evidence="3 6" id="KW-0285">Flavoprotein</keyword>
<dbReference type="Proteomes" id="UP000595691">
    <property type="component" value="Chromosome"/>
</dbReference>
<name>A0ABX7E384_9BACI</name>
<dbReference type="InterPro" id="IPR046373">
    <property type="entry name" value="Acyl-CoA_Oxase/DH_mid-dom_sf"/>
</dbReference>
<evidence type="ECO:0000313" key="11">
    <source>
        <dbReference type="Proteomes" id="UP000595691"/>
    </source>
</evidence>
<dbReference type="Gene3D" id="1.10.540.10">
    <property type="entry name" value="Acyl-CoA dehydrogenase/oxidase, N-terminal domain"/>
    <property type="match status" value="1"/>
</dbReference>
<dbReference type="InterPro" id="IPR037069">
    <property type="entry name" value="AcylCoA_DH/ox_N_sf"/>
</dbReference>
<dbReference type="RefSeq" id="WP_202779108.1">
    <property type="nucleotide sequence ID" value="NZ_CP065425.1"/>
</dbReference>
<dbReference type="PANTHER" id="PTHR43884:SF20">
    <property type="entry name" value="ACYL-COA DEHYDROGENASE FADE28"/>
    <property type="match status" value="1"/>
</dbReference>
<dbReference type="InterPro" id="IPR036250">
    <property type="entry name" value="AcylCo_DH-like_C"/>
</dbReference>
<evidence type="ECO:0000256" key="4">
    <source>
        <dbReference type="ARBA" id="ARBA00022827"/>
    </source>
</evidence>
<dbReference type="Pfam" id="PF02771">
    <property type="entry name" value="Acyl-CoA_dh_N"/>
    <property type="match status" value="1"/>
</dbReference>
<dbReference type="InterPro" id="IPR009075">
    <property type="entry name" value="AcylCo_DH/oxidase_C"/>
</dbReference>
<dbReference type="Gene3D" id="2.40.110.10">
    <property type="entry name" value="Butyryl-CoA Dehydrogenase, subunit A, domain 2"/>
    <property type="match status" value="1"/>
</dbReference>
<evidence type="ECO:0000256" key="6">
    <source>
        <dbReference type="RuleBase" id="RU362125"/>
    </source>
</evidence>
<dbReference type="InterPro" id="IPR009100">
    <property type="entry name" value="AcylCoA_DH/oxidase_NM_dom_sf"/>
</dbReference>
<dbReference type="Pfam" id="PF02770">
    <property type="entry name" value="Acyl-CoA_dh_M"/>
    <property type="match status" value="1"/>
</dbReference>
<dbReference type="EMBL" id="CP065425">
    <property type="protein sequence ID" value="QQZ10164.1"/>
    <property type="molecule type" value="Genomic_DNA"/>
</dbReference>
<sequence>MDFALNQEQELFRGYVRKYLESKGLTKIARDYMVDQGESFPAIHTGLAELGCSSINISECYGGMELGALDLVPVLEEIGRALLPGLFLETNTLVVPLLEQFGTEEQKASYLPDIAEGKSTFTFAWLEHDYNYQPSGIKLKAHQEKNSIIIDGVKTLVPEAQIADYFVVVARTGKEEKDISLVIVDRSQSNMTIRPQKTIDEARCLSEVTFNHLEVPPTQILGPINGGWTILQEGLLSFNAALSTIMVGSTDKIVEMAVEYANIREQFGQPIGRFQAVKHKIVDMKVDLETARSLAYYANWALENKTDDRVQAITIARIFATDAFIRAASNNIQIHGGIGFTEEVDCHLYLKRARFYENYLGSTQQYYEQAATALGW</sequence>
<keyword evidence="11" id="KW-1185">Reference proteome</keyword>
<evidence type="ECO:0000313" key="10">
    <source>
        <dbReference type="EMBL" id="QQZ10164.1"/>
    </source>
</evidence>
<reference evidence="10 11" key="1">
    <citation type="submission" date="2020-11" db="EMBL/GenBank/DDBJ databases">
        <title>Taxonomic evaluation of the Bacillus sporothermodurans group of bacteria based on whole genome sequences.</title>
        <authorList>
            <person name="Fiedler G."/>
            <person name="Herbstmann A.-D."/>
            <person name="Doll E."/>
            <person name="Wenning M."/>
            <person name="Brinks E."/>
            <person name="Kabisch J."/>
            <person name="Breitenwieser F."/>
            <person name="Lappann M."/>
            <person name="Boehnlein C."/>
            <person name="Franz C."/>
        </authorList>
    </citation>
    <scope>NUCLEOTIDE SEQUENCE [LARGE SCALE GENOMIC DNA]</scope>
    <source>
        <strain evidence="10 11">JCM 19841</strain>
    </source>
</reference>
<comment type="similarity">
    <text evidence="2 6">Belongs to the acyl-CoA dehydrogenase family.</text>
</comment>
<keyword evidence="4 6" id="KW-0274">FAD</keyword>
<evidence type="ECO:0000256" key="5">
    <source>
        <dbReference type="ARBA" id="ARBA00023002"/>
    </source>
</evidence>
<keyword evidence="5 6" id="KW-0560">Oxidoreductase</keyword>
<evidence type="ECO:0000256" key="2">
    <source>
        <dbReference type="ARBA" id="ARBA00009347"/>
    </source>
</evidence>
<evidence type="ECO:0000256" key="3">
    <source>
        <dbReference type="ARBA" id="ARBA00022630"/>
    </source>
</evidence>
<feature type="domain" description="Acyl-CoA dehydrogenase/oxidase N-terminal" evidence="9">
    <location>
        <begin position="7"/>
        <end position="118"/>
    </location>
</feature>
<dbReference type="Pfam" id="PF00441">
    <property type="entry name" value="Acyl-CoA_dh_1"/>
    <property type="match status" value="1"/>
</dbReference>
<dbReference type="SUPFAM" id="SSF56645">
    <property type="entry name" value="Acyl-CoA dehydrogenase NM domain-like"/>
    <property type="match status" value="1"/>
</dbReference>
<gene>
    <name evidence="10" type="ORF">I5776_04160</name>
</gene>
<dbReference type="InterPro" id="IPR006091">
    <property type="entry name" value="Acyl-CoA_Oxase/DH_mid-dom"/>
</dbReference>
<accession>A0ABX7E384</accession>
<evidence type="ECO:0000256" key="1">
    <source>
        <dbReference type="ARBA" id="ARBA00001974"/>
    </source>
</evidence>
<evidence type="ECO:0000259" key="7">
    <source>
        <dbReference type="Pfam" id="PF00441"/>
    </source>
</evidence>
<organism evidence="10 11">
    <name type="scientific">Heyndrickxia vini</name>
    <dbReference type="NCBI Taxonomy" id="1476025"/>
    <lineage>
        <taxon>Bacteria</taxon>
        <taxon>Bacillati</taxon>
        <taxon>Bacillota</taxon>
        <taxon>Bacilli</taxon>
        <taxon>Bacillales</taxon>
        <taxon>Bacillaceae</taxon>
        <taxon>Heyndrickxia</taxon>
    </lineage>
</organism>
<dbReference type="Gene3D" id="1.20.140.10">
    <property type="entry name" value="Butyryl-CoA Dehydrogenase, subunit A, domain 3"/>
    <property type="match status" value="1"/>
</dbReference>
<dbReference type="InterPro" id="IPR013786">
    <property type="entry name" value="AcylCoA_DH/ox_N"/>
</dbReference>
<feature type="domain" description="Acyl-CoA oxidase/dehydrogenase middle" evidence="8">
    <location>
        <begin position="132"/>
        <end position="210"/>
    </location>
</feature>
<comment type="cofactor">
    <cofactor evidence="1 6">
        <name>FAD</name>
        <dbReference type="ChEBI" id="CHEBI:57692"/>
    </cofactor>
</comment>
<dbReference type="CDD" id="cd00567">
    <property type="entry name" value="ACAD"/>
    <property type="match status" value="1"/>
</dbReference>
<protein>
    <submittedName>
        <fullName evidence="10">Acyl-CoA/acyl-ACP dehydrogenase</fullName>
    </submittedName>
</protein>
<dbReference type="SUPFAM" id="SSF47203">
    <property type="entry name" value="Acyl-CoA dehydrogenase C-terminal domain-like"/>
    <property type="match status" value="1"/>
</dbReference>
<evidence type="ECO:0000259" key="8">
    <source>
        <dbReference type="Pfam" id="PF02770"/>
    </source>
</evidence>
<dbReference type="PANTHER" id="PTHR43884">
    <property type="entry name" value="ACYL-COA DEHYDROGENASE"/>
    <property type="match status" value="1"/>
</dbReference>
<feature type="domain" description="Acyl-CoA dehydrogenase/oxidase C-terminal" evidence="7">
    <location>
        <begin position="225"/>
        <end position="370"/>
    </location>
</feature>